<feature type="compositionally biased region" description="Basic and acidic residues" evidence="2">
    <location>
        <begin position="188"/>
        <end position="206"/>
    </location>
</feature>
<feature type="compositionally biased region" description="Pro residues" evidence="2">
    <location>
        <begin position="437"/>
        <end position="451"/>
    </location>
</feature>
<dbReference type="Gene3D" id="3.90.70.10">
    <property type="entry name" value="Cysteine proteinases"/>
    <property type="match status" value="1"/>
</dbReference>
<dbReference type="EC" id="3.4.19.12" evidence="1"/>
<keyword evidence="6" id="KW-1185">Reference proteome</keyword>
<feature type="compositionally biased region" description="Pro residues" evidence="2">
    <location>
        <begin position="549"/>
        <end position="562"/>
    </location>
</feature>
<dbReference type="Proteomes" id="UP001412239">
    <property type="component" value="Unassembled WGS sequence"/>
</dbReference>
<keyword evidence="1" id="KW-0378">Hydrolase</keyword>
<feature type="compositionally biased region" description="Low complexity" evidence="2">
    <location>
        <begin position="494"/>
        <end position="508"/>
    </location>
</feature>
<dbReference type="InterPro" id="IPR018200">
    <property type="entry name" value="USP_CS"/>
</dbReference>
<organism evidence="5 6">
    <name type="scientific">Tuber aestivum</name>
    <name type="common">summer truffle</name>
    <dbReference type="NCBI Taxonomy" id="59557"/>
    <lineage>
        <taxon>Eukaryota</taxon>
        <taxon>Fungi</taxon>
        <taxon>Dikarya</taxon>
        <taxon>Ascomycota</taxon>
        <taxon>Pezizomycotina</taxon>
        <taxon>Pezizomycetes</taxon>
        <taxon>Pezizales</taxon>
        <taxon>Tuberaceae</taxon>
        <taxon>Tuber</taxon>
    </lineage>
</organism>
<keyword evidence="3" id="KW-1133">Transmembrane helix</keyword>
<dbReference type="GO" id="GO:0006508">
    <property type="term" value="P:proteolysis"/>
    <property type="evidence" value="ECO:0007669"/>
    <property type="project" value="UniProtKB-KW"/>
</dbReference>
<evidence type="ECO:0000259" key="4">
    <source>
        <dbReference type="PROSITE" id="PS50235"/>
    </source>
</evidence>
<dbReference type="PROSITE" id="PS00972">
    <property type="entry name" value="USP_1"/>
    <property type="match status" value="1"/>
</dbReference>
<comment type="similarity">
    <text evidence="1">Belongs to the peptidase C19 family.</text>
</comment>
<keyword evidence="1" id="KW-0833">Ubl conjugation pathway</keyword>
<dbReference type="GO" id="GO:0004843">
    <property type="term" value="F:cysteine-type deubiquitinase activity"/>
    <property type="evidence" value="ECO:0007669"/>
    <property type="project" value="UniProtKB-UniRule"/>
</dbReference>
<dbReference type="PROSITE" id="PS00973">
    <property type="entry name" value="USP_2"/>
    <property type="match status" value="1"/>
</dbReference>
<dbReference type="SUPFAM" id="SSF54001">
    <property type="entry name" value="Cysteine proteinases"/>
    <property type="match status" value="1"/>
</dbReference>
<dbReference type="PROSITE" id="PS50235">
    <property type="entry name" value="USP_3"/>
    <property type="match status" value="1"/>
</dbReference>
<protein>
    <recommendedName>
        <fullName evidence="1">Ubiquitin carboxyl-terminal hydrolase</fullName>
        <ecNumber evidence="1">3.4.19.12</ecNumber>
    </recommendedName>
</protein>
<dbReference type="Pfam" id="PF00443">
    <property type="entry name" value="UCH"/>
    <property type="match status" value="1"/>
</dbReference>
<accession>A0A292Q4V0</accession>
<dbReference type="PANTHER" id="PTHR24006">
    <property type="entry name" value="UBIQUITIN CARBOXYL-TERMINAL HYDROLASE"/>
    <property type="match status" value="1"/>
</dbReference>
<evidence type="ECO:0000256" key="3">
    <source>
        <dbReference type="SAM" id="Phobius"/>
    </source>
</evidence>
<feature type="region of interest" description="Disordered" evidence="2">
    <location>
        <begin position="188"/>
        <end position="234"/>
    </location>
</feature>
<dbReference type="GO" id="GO:0016579">
    <property type="term" value="P:protein deubiquitination"/>
    <property type="evidence" value="ECO:0007669"/>
    <property type="project" value="InterPro"/>
</dbReference>
<name>A0A292Q4V0_9PEZI</name>
<sequence length="617" mass="68200">MMPPPGDKQLTLAYAAGASLAAVTLVYVFGPTWLIDSSNNSSSQRRKGVVGLVNTANDCFINSILQALAGLGELRAYLVQQTRNAKANRELVGDGLKIDRKPFLTGALKDILDGLNERPIRKKTISARPFLNVLERVFQQRISRSQQDAHEFLQVVVETLAEEHHQQKKRSQEAMRLRIENEKFLRSADEKFEEGNGEERSEKPQEMDGLVIKVEDLDKREDKRGSEEGGMPMEGKLESEIECLICHFKPKPSVSTFVALTLPVPQKTSTTLSDCIDGVLSTEYIDDFTCARCRLQHALETYSRKLETASSDPVKKELTSIVSKLQQAIETDPEKTPEGIELPPPRLAPKSRIARRTRMSCYPTIITFHLSRSIYDVHCSSRKNSAKVSFPEELKMGGLLDRKGYKLLCMITHKGSHDSGHYECFRRQIVHRAPYSTPTPVPSSPPTPIPSSPKIGPTVRLVPVDAKESASENLAPPPEAQTLGIPLPSPDSYPSPSSASSESSSASDGKFTPPSSISTHPNGDSSPTRLTNSDSAVPPIPTSSFWLPSPAPAPGSAPPPPSIKTSTTTAAKRLKKKYGNDKWWRISDEKVKEARTSDVLGMQREVYLLFYQRNCEE</sequence>
<feature type="compositionally biased region" description="Polar residues" evidence="2">
    <location>
        <begin position="513"/>
        <end position="535"/>
    </location>
</feature>
<feature type="compositionally biased region" description="Basic and acidic residues" evidence="2">
    <location>
        <begin position="213"/>
        <end position="227"/>
    </location>
</feature>
<dbReference type="GO" id="GO:0005634">
    <property type="term" value="C:nucleus"/>
    <property type="evidence" value="ECO:0007669"/>
    <property type="project" value="TreeGrafter"/>
</dbReference>
<evidence type="ECO:0000256" key="1">
    <source>
        <dbReference type="RuleBase" id="RU366025"/>
    </source>
</evidence>
<dbReference type="GO" id="GO:0005829">
    <property type="term" value="C:cytosol"/>
    <property type="evidence" value="ECO:0007669"/>
    <property type="project" value="TreeGrafter"/>
</dbReference>
<feature type="transmembrane region" description="Helical" evidence="3">
    <location>
        <begin position="12"/>
        <end position="35"/>
    </location>
</feature>
<dbReference type="AlphaFoldDB" id="A0A292Q4V0"/>
<comment type="catalytic activity">
    <reaction evidence="1">
        <text>Thiol-dependent hydrolysis of ester, thioester, amide, peptide and isopeptide bonds formed by the C-terminal Gly of ubiquitin (a 76-residue protein attached to proteins as an intracellular targeting signal).</text>
        <dbReference type="EC" id="3.4.19.12"/>
    </reaction>
</comment>
<dbReference type="EMBL" id="LN890955">
    <property type="protein sequence ID" value="CUS14816.1"/>
    <property type="molecule type" value="Genomic_DNA"/>
</dbReference>
<evidence type="ECO:0000313" key="5">
    <source>
        <dbReference type="EMBL" id="CUS14816.1"/>
    </source>
</evidence>
<evidence type="ECO:0000313" key="6">
    <source>
        <dbReference type="Proteomes" id="UP001412239"/>
    </source>
</evidence>
<dbReference type="PANTHER" id="PTHR24006:SF904">
    <property type="entry name" value="UBIQUITIN CARBOXYL-TERMINAL HYDROLASE 16"/>
    <property type="match status" value="1"/>
</dbReference>
<dbReference type="InterPro" id="IPR028889">
    <property type="entry name" value="USP"/>
</dbReference>
<keyword evidence="1" id="KW-0645">Protease</keyword>
<keyword evidence="1" id="KW-0788">Thiol protease</keyword>
<evidence type="ECO:0000256" key="2">
    <source>
        <dbReference type="SAM" id="MobiDB-lite"/>
    </source>
</evidence>
<feature type="region of interest" description="Disordered" evidence="2">
    <location>
        <begin position="435"/>
        <end position="572"/>
    </location>
</feature>
<keyword evidence="3" id="KW-0472">Membrane</keyword>
<proteinExistence type="inferred from homology"/>
<feature type="domain" description="USP" evidence="4">
    <location>
        <begin position="50"/>
        <end position="614"/>
    </location>
</feature>
<dbReference type="InterPro" id="IPR001394">
    <property type="entry name" value="Peptidase_C19_UCH"/>
</dbReference>
<dbReference type="InterPro" id="IPR038765">
    <property type="entry name" value="Papain-like_cys_pep_sf"/>
</dbReference>
<reference evidence="5" key="1">
    <citation type="submission" date="2015-10" db="EMBL/GenBank/DDBJ databases">
        <authorList>
            <person name="Regsiter A."/>
            <person name="william w."/>
        </authorList>
    </citation>
    <scope>NUCLEOTIDE SEQUENCE</scope>
    <source>
        <strain evidence="5">Montdore</strain>
    </source>
</reference>
<gene>
    <name evidence="5" type="ORF">GSTUAT00001101001</name>
</gene>
<dbReference type="InterPro" id="IPR050164">
    <property type="entry name" value="Peptidase_C19"/>
</dbReference>
<keyword evidence="3" id="KW-0812">Transmembrane</keyword>
<dbReference type="CDD" id="cd02662">
    <property type="entry name" value="Peptidase_C19F"/>
    <property type="match status" value="1"/>
</dbReference>